<reference evidence="1" key="1">
    <citation type="submission" date="2021-02" db="EMBL/GenBank/DDBJ databases">
        <authorList>
            <person name="Nowell W R."/>
        </authorList>
    </citation>
    <scope>NUCLEOTIDE SEQUENCE</scope>
</reference>
<dbReference type="EMBL" id="CAJOBE010016834">
    <property type="protein sequence ID" value="CAF4204480.1"/>
    <property type="molecule type" value="Genomic_DNA"/>
</dbReference>
<accession>A0A820B9Z0</accession>
<feature type="non-terminal residue" evidence="1">
    <location>
        <position position="1"/>
    </location>
</feature>
<evidence type="ECO:0000313" key="2">
    <source>
        <dbReference type="Proteomes" id="UP000663874"/>
    </source>
</evidence>
<name>A0A820B9Z0_9BILA</name>
<evidence type="ECO:0000313" key="1">
    <source>
        <dbReference type="EMBL" id="CAF4204480.1"/>
    </source>
</evidence>
<protein>
    <submittedName>
        <fullName evidence="1">Uncharacterized protein</fullName>
    </submittedName>
</protein>
<sequence length="43" mass="4795">MAPQTIHLNTEQTVSIGLHEESFSLFKSISTAQRTIHLKGKTN</sequence>
<gene>
    <name evidence="1" type="ORF">FNK824_LOCUS36432</name>
</gene>
<comment type="caution">
    <text evidence="1">The sequence shown here is derived from an EMBL/GenBank/DDBJ whole genome shotgun (WGS) entry which is preliminary data.</text>
</comment>
<dbReference type="Proteomes" id="UP000663874">
    <property type="component" value="Unassembled WGS sequence"/>
</dbReference>
<proteinExistence type="predicted"/>
<dbReference type="AlphaFoldDB" id="A0A820B9Z0"/>
<organism evidence="1 2">
    <name type="scientific">Rotaria sordida</name>
    <dbReference type="NCBI Taxonomy" id="392033"/>
    <lineage>
        <taxon>Eukaryota</taxon>
        <taxon>Metazoa</taxon>
        <taxon>Spiralia</taxon>
        <taxon>Gnathifera</taxon>
        <taxon>Rotifera</taxon>
        <taxon>Eurotatoria</taxon>
        <taxon>Bdelloidea</taxon>
        <taxon>Philodinida</taxon>
        <taxon>Philodinidae</taxon>
        <taxon>Rotaria</taxon>
    </lineage>
</organism>